<evidence type="ECO:0000313" key="2">
    <source>
        <dbReference type="EMBL" id="CAG5083805.1"/>
    </source>
</evidence>
<reference evidence="2 3" key="1">
    <citation type="submission" date="2021-04" db="EMBL/GenBank/DDBJ databases">
        <authorList>
            <person name="Bliznina A."/>
        </authorList>
    </citation>
    <scope>NUCLEOTIDE SEQUENCE [LARGE SCALE GENOMIC DNA]</scope>
</reference>
<feature type="region of interest" description="Disordered" evidence="1">
    <location>
        <begin position="182"/>
        <end position="206"/>
    </location>
</feature>
<dbReference type="PANTHER" id="PTHR35170">
    <property type="entry name" value="PROTEIN DD3-3"/>
    <property type="match status" value="1"/>
</dbReference>
<keyword evidence="3" id="KW-1185">Reference proteome</keyword>
<proteinExistence type="predicted"/>
<name>A0ABN7RQR3_OIKDI</name>
<sequence>MKVLSSLLASSLADIYLHFPRGSNNRLNEQGGNRENGNRLFDSQNGGGGGYNVGDLTSEAATTVEGQSKATYFQSGEEAPTELAIEWFSQHGCGLANKNDANWINCQIVIQYMCQDSGSTRMSNGFVTTSSQYTEPAADEDHDATLARKDTDFEEVPDTGFHESWESYDACYRRERNRGLFMADKNPGRSKGATRTRQNANGNKRGLECPEERDYYPYWHPSEWTDIAVLTSEPTKCENMVANSGNRVVKHECVHFIDENTVQGWSEANHKEACDMAEGTWIGFQSYKDIIGEDQLECEKQMIKNKDVRWAVPYLTGPGRYQAPKEKCLVLHPEPECITAPNMRTNHNGNTDEGTLPNFKWTLPHYEAPEFTKECALRIRYNITTNDYPDDFSTDQTETYYSSPEIWANPVISYKGIDLALAINTAQFGRVFQDRTHLFQIVPRPASIPDDHKIFNVGVRGRRGNAAQTYPAIEYDFSPTDLEINSYDLVHFQWEGSNTSPTGAGQGQENTDRSNIVPLVKPNTNIPAGWIEDQNQNDDLPVDHFSFEENGVRRTFYVRPTYGYNMLEVKNACNSFDMELPMPTSDAYNEALNKYWFNPEGVWKGDFPLGINAKWIESETEEGIVYNHFDGTNPKMDFYNTIYTLAVMKENGKWYNARHEWDYGWFPCVKEVYDVKLPDPEMFSEWLWTSGDVSDLTHMDDLKIQMATGGFYGCHHEGRCSNPAENPVEPMNNLLNNAPAYFKGNVVRMNKGIHQYMCTRNNAFTNRSHKGTIIVH</sequence>
<accession>A0ABN7RQR3</accession>
<dbReference type="InterPro" id="IPR053320">
    <property type="entry name" value="Protein_DD3-3_O-glyco"/>
</dbReference>
<dbReference type="SUPFAM" id="SSF56436">
    <property type="entry name" value="C-type lectin-like"/>
    <property type="match status" value="1"/>
</dbReference>
<protein>
    <submittedName>
        <fullName evidence="2">Oidioi.mRNA.OKI2018_I69.PAR.g10467.t1.cds</fullName>
    </submittedName>
</protein>
<evidence type="ECO:0000313" key="3">
    <source>
        <dbReference type="Proteomes" id="UP001158576"/>
    </source>
</evidence>
<dbReference type="PANTHER" id="PTHR35170:SF2">
    <property type="entry name" value="PROTEIN DD3-3"/>
    <property type="match status" value="1"/>
</dbReference>
<dbReference type="InterPro" id="IPR016187">
    <property type="entry name" value="CTDL_fold"/>
</dbReference>
<gene>
    <name evidence="2" type="ORF">OKIOD_LOCUS2025</name>
</gene>
<organism evidence="2 3">
    <name type="scientific">Oikopleura dioica</name>
    <name type="common">Tunicate</name>
    <dbReference type="NCBI Taxonomy" id="34765"/>
    <lineage>
        <taxon>Eukaryota</taxon>
        <taxon>Metazoa</taxon>
        <taxon>Chordata</taxon>
        <taxon>Tunicata</taxon>
        <taxon>Appendicularia</taxon>
        <taxon>Copelata</taxon>
        <taxon>Oikopleuridae</taxon>
        <taxon>Oikopleura</taxon>
    </lineage>
</organism>
<feature type="compositionally biased region" description="Polar residues" evidence="1">
    <location>
        <begin position="193"/>
        <end position="202"/>
    </location>
</feature>
<dbReference type="EMBL" id="OU015568">
    <property type="protein sequence ID" value="CAG5083805.1"/>
    <property type="molecule type" value="Genomic_DNA"/>
</dbReference>
<feature type="region of interest" description="Disordered" evidence="1">
    <location>
        <begin position="24"/>
        <end position="56"/>
    </location>
</feature>
<dbReference type="Proteomes" id="UP001158576">
    <property type="component" value="Chromosome PAR"/>
</dbReference>
<feature type="compositionally biased region" description="Low complexity" evidence="1">
    <location>
        <begin position="24"/>
        <end position="40"/>
    </location>
</feature>
<evidence type="ECO:0000256" key="1">
    <source>
        <dbReference type="SAM" id="MobiDB-lite"/>
    </source>
</evidence>